<dbReference type="PROSITE" id="PS50404">
    <property type="entry name" value="GST_NTER"/>
    <property type="match status" value="1"/>
</dbReference>
<dbReference type="Proteomes" id="UP000078340">
    <property type="component" value="Unassembled WGS sequence"/>
</dbReference>
<reference evidence="3 9" key="5">
    <citation type="journal article" date="2024" name="Microbiol. Resour. Announc.">
        <title>Genome annotations for the ascomycete fungi Trichoderma harzianum, Trichoderma aggressivum, and Purpureocillium lilacinum.</title>
        <authorList>
            <person name="Beijen E.P.W."/>
            <person name="Ohm R.A."/>
        </authorList>
    </citation>
    <scope>NUCLEOTIDE SEQUENCE [LARGE SCALE GENOMIC DNA]</scope>
    <source>
        <strain evidence="3 9">CBS 150709</strain>
    </source>
</reference>
<dbReference type="EMBL" id="LSBI01000004">
    <property type="protein sequence ID" value="OAQ90665.1"/>
    <property type="molecule type" value="Genomic_DNA"/>
</dbReference>
<accession>A0A179HJW4</accession>
<dbReference type="SFLD" id="SFLDS00019">
    <property type="entry name" value="Glutathione_Transferase_(cytos"/>
    <property type="match status" value="1"/>
</dbReference>
<reference evidence="5 7" key="3">
    <citation type="submission" date="2016-02" db="EMBL/GenBank/DDBJ databases">
        <title>Biosynthesis of antibiotic leucinostatins and their inhibition on Phytophthora in bio-control Purpureocillium lilacinum.</title>
        <authorList>
            <person name="Wang G."/>
            <person name="Liu Z."/>
            <person name="Lin R."/>
            <person name="Li E."/>
            <person name="Mao Z."/>
            <person name="Ling J."/>
            <person name="Yin W."/>
            <person name="Xie B."/>
        </authorList>
    </citation>
    <scope>NUCLEOTIDE SEQUENCE [LARGE SCALE GENOMIC DNA]</scope>
    <source>
        <strain evidence="4">PLBJ-1</strain>
        <strain evidence="5">PLFJ-1</strain>
    </source>
</reference>
<dbReference type="Proteomes" id="UP000245956">
    <property type="component" value="Unassembled WGS sequence"/>
</dbReference>
<dbReference type="SUPFAM" id="SSF52833">
    <property type="entry name" value="Thioredoxin-like"/>
    <property type="match status" value="1"/>
</dbReference>
<dbReference type="Proteomes" id="UP000078240">
    <property type="component" value="Unassembled WGS sequence"/>
</dbReference>
<dbReference type="InterPro" id="IPR036282">
    <property type="entry name" value="Glutathione-S-Trfase_C_sf"/>
</dbReference>
<dbReference type="Gene3D" id="1.20.1050.10">
    <property type="match status" value="1"/>
</dbReference>
<gene>
    <name evidence="6" type="ORF">PCL_01690</name>
    <name evidence="3" type="ORF">Purlil1_12293</name>
    <name evidence="4" type="ORF">VFPBJ_02651</name>
    <name evidence="5" type="ORF">VFPFJ_04824</name>
</gene>
<evidence type="ECO:0000313" key="6">
    <source>
        <dbReference type="EMBL" id="PWI68601.1"/>
    </source>
</evidence>
<dbReference type="EMBL" id="LSBH01000002">
    <property type="protein sequence ID" value="OAQ83884.1"/>
    <property type="molecule type" value="Genomic_DNA"/>
</dbReference>
<dbReference type="InterPro" id="IPR040079">
    <property type="entry name" value="Glutathione_S-Trfase"/>
</dbReference>
<dbReference type="OMA" id="DVQMSFP"/>
<dbReference type="InterPro" id="IPR036249">
    <property type="entry name" value="Thioredoxin-like_sf"/>
</dbReference>
<evidence type="ECO:0000313" key="4">
    <source>
        <dbReference type="EMBL" id="OAQ83884.1"/>
    </source>
</evidence>
<dbReference type="GeneID" id="28886953"/>
<evidence type="ECO:0000313" key="9">
    <source>
        <dbReference type="Proteomes" id="UP001287286"/>
    </source>
</evidence>
<keyword evidence="9" id="KW-1185">Reference proteome</keyword>
<dbReference type="CDD" id="cd03046">
    <property type="entry name" value="GST_N_GTT1_like"/>
    <property type="match status" value="1"/>
</dbReference>
<organism evidence="5 7">
    <name type="scientific">Purpureocillium lilacinum</name>
    <name type="common">Paecilomyces lilacinus</name>
    <dbReference type="NCBI Taxonomy" id="33203"/>
    <lineage>
        <taxon>Eukaryota</taxon>
        <taxon>Fungi</taxon>
        <taxon>Dikarya</taxon>
        <taxon>Ascomycota</taxon>
        <taxon>Pezizomycotina</taxon>
        <taxon>Sordariomycetes</taxon>
        <taxon>Hypocreomycetidae</taxon>
        <taxon>Hypocreales</taxon>
        <taxon>Ophiocordycipitaceae</taxon>
        <taxon>Purpureocillium</taxon>
    </lineage>
</organism>
<dbReference type="AlphaFoldDB" id="A0A179HJW4"/>
<reference evidence="6 8" key="2">
    <citation type="journal article" date="2016" name="Front. Microbiol.">
        <title>Genome and transcriptome sequences reveal the specific parasitism of the nematophagous Purpureocillium lilacinum 36-1.</title>
        <authorList>
            <person name="Xie J."/>
            <person name="Li S."/>
            <person name="Mo C."/>
            <person name="Xiao X."/>
            <person name="Peng D."/>
            <person name="Wang G."/>
            <person name="Xiao Y."/>
        </authorList>
    </citation>
    <scope>NUCLEOTIDE SEQUENCE [LARGE SCALE GENOMIC DNA]</scope>
    <source>
        <strain evidence="6 8">36-1</strain>
    </source>
</reference>
<sequence length="269" mass="30116">MASSNEELPKVTLYWLNGSRSQRIMWLLEELKVPYDVEVFHRNKQTMLAPPELEKIHPLGKSPVVSVLPAGAPPGTEPLVLAESGLMTEYLCEHLPEGRRLVPDKWKSGCEGKVGGETEAWMRYRYLLHYAEGSLMPTLVVALVTSQLKSPAQVPFIVRPITSIAANRILSQFVFPNALKHLRLIESYLETSGGRYLCGDALTAADILMSFPLIAAKDRWDEMGRFEGGSWAKQFPRVAAYVALLEAEEGYRKSVERIEKIDGKFTPSL</sequence>
<keyword evidence="5" id="KW-0808">Transferase</keyword>
<dbReference type="KEGG" id="plj:28886953"/>
<evidence type="ECO:0000313" key="3">
    <source>
        <dbReference type="EMBL" id="KAK4077613.1"/>
    </source>
</evidence>
<proteinExistence type="inferred from homology"/>
<dbReference type="PANTHER" id="PTHR44051">
    <property type="entry name" value="GLUTATHIONE S-TRANSFERASE-RELATED"/>
    <property type="match status" value="1"/>
</dbReference>
<dbReference type="Pfam" id="PF13410">
    <property type="entry name" value="GST_C_2"/>
    <property type="match status" value="1"/>
</dbReference>
<dbReference type="Proteomes" id="UP001287286">
    <property type="component" value="Unassembled WGS sequence"/>
</dbReference>
<dbReference type="STRING" id="33203.A0A179HJW4"/>
<dbReference type="OrthoDB" id="2098326at2759"/>
<evidence type="ECO:0000259" key="2">
    <source>
        <dbReference type="PROSITE" id="PS50404"/>
    </source>
</evidence>
<evidence type="ECO:0000256" key="1">
    <source>
        <dbReference type="ARBA" id="ARBA00007409"/>
    </source>
</evidence>
<dbReference type="EMBL" id="JAWRVI010000096">
    <property type="protein sequence ID" value="KAK4077613.1"/>
    <property type="molecule type" value="Genomic_DNA"/>
</dbReference>
<dbReference type="InterPro" id="IPR004045">
    <property type="entry name" value="Glutathione_S-Trfase_N"/>
</dbReference>
<evidence type="ECO:0000313" key="5">
    <source>
        <dbReference type="EMBL" id="OAQ90665.1"/>
    </source>
</evidence>
<comment type="similarity">
    <text evidence="1">Belongs to the GST superfamily.</text>
</comment>
<reference evidence="6" key="1">
    <citation type="submission" date="2015-05" db="EMBL/GenBank/DDBJ databases">
        <authorList>
            <person name="Wang D.B."/>
            <person name="Wang M."/>
        </authorList>
    </citation>
    <scope>NUCLEOTIDE SEQUENCE</scope>
    <source>
        <strain evidence="6">36-1</strain>
    </source>
</reference>
<dbReference type="PANTHER" id="PTHR44051:SF9">
    <property type="entry name" value="GLUTATHIONE S-TRANSFERASE 1"/>
    <property type="match status" value="1"/>
</dbReference>
<dbReference type="Pfam" id="PF13409">
    <property type="entry name" value="GST_N_2"/>
    <property type="match status" value="1"/>
</dbReference>
<protein>
    <submittedName>
        <fullName evidence="5">Palmitoyltransferase ERF2</fullName>
    </submittedName>
</protein>
<evidence type="ECO:0000313" key="7">
    <source>
        <dbReference type="Proteomes" id="UP000078340"/>
    </source>
</evidence>
<evidence type="ECO:0000313" key="8">
    <source>
        <dbReference type="Proteomes" id="UP000245956"/>
    </source>
</evidence>
<dbReference type="Gene3D" id="3.40.30.10">
    <property type="entry name" value="Glutaredoxin"/>
    <property type="match status" value="1"/>
</dbReference>
<comment type="caution">
    <text evidence="5">The sequence shown here is derived from an EMBL/GenBank/DDBJ whole genome shotgun (WGS) entry which is preliminary data.</text>
</comment>
<reference evidence="3" key="4">
    <citation type="submission" date="2023-11" db="EMBL/GenBank/DDBJ databases">
        <authorList>
            <person name="Beijen E."/>
            <person name="Ohm R.A."/>
        </authorList>
    </citation>
    <scope>NUCLEOTIDE SEQUENCE</scope>
    <source>
        <strain evidence="3">CBS 150709</strain>
    </source>
</reference>
<dbReference type="RefSeq" id="XP_018179384.1">
    <property type="nucleotide sequence ID" value="XM_018321904.1"/>
</dbReference>
<dbReference type="GO" id="GO:0016740">
    <property type="term" value="F:transferase activity"/>
    <property type="evidence" value="ECO:0007669"/>
    <property type="project" value="UniProtKB-KW"/>
</dbReference>
<feature type="domain" description="GST N-terminal" evidence="2">
    <location>
        <begin position="8"/>
        <end position="99"/>
    </location>
</feature>
<dbReference type="SFLD" id="SFLDG00358">
    <property type="entry name" value="Main_(cytGST)"/>
    <property type="match status" value="1"/>
</dbReference>
<dbReference type="CDD" id="cd03189">
    <property type="entry name" value="GST_C_GTT1_like"/>
    <property type="match status" value="1"/>
</dbReference>
<dbReference type="EMBL" id="LCWV01000014">
    <property type="protein sequence ID" value="PWI68601.1"/>
    <property type="molecule type" value="Genomic_DNA"/>
</dbReference>
<dbReference type="SUPFAM" id="SSF47616">
    <property type="entry name" value="GST C-terminal domain-like"/>
    <property type="match status" value="1"/>
</dbReference>
<name>A0A179HJW4_PURLI</name>